<protein>
    <submittedName>
        <fullName evidence="2">Uncharacterized protein</fullName>
    </submittedName>
</protein>
<organism evidence="2 3">
    <name type="scientific">Fibrisoma limi BUZ 3</name>
    <dbReference type="NCBI Taxonomy" id="1185876"/>
    <lineage>
        <taxon>Bacteria</taxon>
        <taxon>Pseudomonadati</taxon>
        <taxon>Bacteroidota</taxon>
        <taxon>Cytophagia</taxon>
        <taxon>Cytophagales</taxon>
        <taxon>Spirosomataceae</taxon>
        <taxon>Fibrisoma</taxon>
    </lineage>
</organism>
<evidence type="ECO:0000313" key="2">
    <source>
        <dbReference type="EMBL" id="CCH54487.1"/>
    </source>
</evidence>
<accession>I2GKR1</accession>
<gene>
    <name evidence="2" type="ORF">BN8_03662</name>
</gene>
<dbReference type="AlphaFoldDB" id="I2GKR1"/>
<dbReference type="Proteomes" id="UP000009309">
    <property type="component" value="Unassembled WGS sequence"/>
</dbReference>
<comment type="caution">
    <text evidence="2">The sequence shown here is derived from an EMBL/GenBank/DDBJ whole genome shotgun (WGS) entry which is preliminary data.</text>
</comment>
<dbReference type="EMBL" id="CAIT01000007">
    <property type="protein sequence ID" value="CCH54487.1"/>
    <property type="molecule type" value="Genomic_DNA"/>
</dbReference>
<evidence type="ECO:0000313" key="3">
    <source>
        <dbReference type="Proteomes" id="UP000009309"/>
    </source>
</evidence>
<dbReference type="STRING" id="1185876.BN8_03662"/>
<dbReference type="RefSeq" id="WP_009283065.1">
    <property type="nucleotide sequence ID" value="NZ_CAIT01000007.1"/>
</dbReference>
<feature type="region of interest" description="Disordered" evidence="1">
    <location>
        <begin position="37"/>
        <end position="59"/>
    </location>
</feature>
<evidence type="ECO:0000256" key="1">
    <source>
        <dbReference type="SAM" id="MobiDB-lite"/>
    </source>
</evidence>
<sequence>MRAGYQRRSRAGGLYFREIYALLANVYRKEGTPAIDGTDVLALPGEKKPRRKREKEPQLDYSDEELADIKARIIAATTVPPVTPITP</sequence>
<keyword evidence="3" id="KW-1185">Reference proteome</keyword>
<proteinExistence type="predicted"/>
<reference evidence="2 3" key="1">
    <citation type="journal article" date="2012" name="J. Bacteriol.">
        <title>Genome Sequence of the Filamentous Bacterium Fibrisoma limi BUZ 3T.</title>
        <authorList>
            <person name="Filippini M."/>
            <person name="Qi W."/>
            <person name="Jaenicke S."/>
            <person name="Goesmann A."/>
            <person name="Smits T.H."/>
            <person name="Bagheri H.C."/>
        </authorList>
    </citation>
    <scope>NUCLEOTIDE SEQUENCE [LARGE SCALE GENOMIC DNA]</scope>
    <source>
        <strain evidence="3">BUZ 3T</strain>
    </source>
</reference>
<name>I2GKR1_9BACT</name>